<proteinExistence type="predicted"/>
<evidence type="ECO:0000259" key="3">
    <source>
        <dbReference type="Pfam" id="PF00089"/>
    </source>
</evidence>
<dbReference type="PROSITE" id="PS00134">
    <property type="entry name" value="TRYPSIN_HIS"/>
    <property type="match status" value="1"/>
</dbReference>
<keyword evidence="1 2" id="KW-0732">Signal</keyword>
<dbReference type="InterPro" id="IPR001314">
    <property type="entry name" value="Peptidase_S1A"/>
</dbReference>
<dbReference type="EMBL" id="QKZL01000010">
    <property type="protein sequence ID" value="PZX15220.1"/>
    <property type="molecule type" value="Genomic_DNA"/>
</dbReference>
<accession>A0A2W7N582</accession>
<dbReference type="InterPro" id="IPR050966">
    <property type="entry name" value="Glutamyl_endopeptidase"/>
</dbReference>
<evidence type="ECO:0000313" key="5">
    <source>
        <dbReference type="Proteomes" id="UP000248916"/>
    </source>
</evidence>
<name>A0A2W7N582_9RHOB</name>
<evidence type="ECO:0000313" key="4">
    <source>
        <dbReference type="EMBL" id="PZX15220.1"/>
    </source>
</evidence>
<dbReference type="PANTHER" id="PTHR15462">
    <property type="entry name" value="SERINE PROTEASE"/>
    <property type="match status" value="1"/>
</dbReference>
<organism evidence="4 5">
    <name type="scientific">Palleronia aestuarii</name>
    <dbReference type="NCBI Taxonomy" id="568105"/>
    <lineage>
        <taxon>Bacteria</taxon>
        <taxon>Pseudomonadati</taxon>
        <taxon>Pseudomonadota</taxon>
        <taxon>Alphaproteobacteria</taxon>
        <taxon>Rhodobacterales</taxon>
        <taxon>Roseobacteraceae</taxon>
        <taxon>Palleronia</taxon>
    </lineage>
</organism>
<gene>
    <name evidence="4" type="ORF">LX81_02523</name>
</gene>
<dbReference type="InterPro" id="IPR001254">
    <property type="entry name" value="Trypsin_dom"/>
</dbReference>
<dbReference type="PRINTS" id="PR00722">
    <property type="entry name" value="CHYMOTRYPSIN"/>
</dbReference>
<dbReference type="Proteomes" id="UP000248916">
    <property type="component" value="Unassembled WGS sequence"/>
</dbReference>
<feature type="signal peptide" evidence="2">
    <location>
        <begin position="1"/>
        <end position="23"/>
    </location>
</feature>
<dbReference type="SUPFAM" id="SSF50494">
    <property type="entry name" value="Trypsin-like serine proteases"/>
    <property type="match status" value="1"/>
</dbReference>
<dbReference type="Gene3D" id="2.40.10.10">
    <property type="entry name" value="Trypsin-like serine proteases"/>
    <property type="match status" value="2"/>
</dbReference>
<dbReference type="InterPro" id="IPR043504">
    <property type="entry name" value="Peptidase_S1_PA_chymotrypsin"/>
</dbReference>
<dbReference type="GO" id="GO:0004252">
    <property type="term" value="F:serine-type endopeptidase activity"/>
    <property type="evidence" value="ECO:0007669"/>
    <property type="project" value="InterPro"/>
</dbReference>
<dbReference type="AlphaFoldDB" id="A0A2W7N582"/>
<reference evidence="4 5" key="1">
    <citation type="submission" date="2018-06" db="EMBL/GenBank/DDBJ databases">
        <title>Genomic Encyclopedia of Archaeal and Bacterial Type Strains, Phase II (KMG-II): from individual species to whole genera.</title>
        <authorList>
            <person name="Goeker M."/>
        </authorList>
    </citation>
    <scope>NUCLEOTIDE SEQUENCE [LARGE SCALE GENOMIC DNA]</scope>
    <source>
        <strain evidence="4 5">DSM 22009</strain>
    </source>
</reference>
<dbReference type="PANTHER" id="PTHR15462:SF8">
    <property type="entry name" value="SERINE PROTEASE"/>
    <property type="match status" value="1"/>
</dbReference>
<dbReference type="Pfam" id="PF00089">
    <property type="entry name" value="Trypsin"/>
    <property type="match status" value="1"/>
</dbReference>
<feature type="domain" description="Peptidase S1" evidence="3">
    <location>
        <begin position="39"/>
        <end position="155"/>
    </location>
</feature>
<comment type="caution">
    <text evidence="4">The sequence shown here is derived from an EMBL/GenBank/DDBJ whole genome shotgun (WGS) entry which is preliminary data.</text>
</comment>
<dbReference type="RefSeq" id="WP_170133928.1">
    <property type="nucleotide sequence ID" value="NZ_QKZL01000010.1"/>
</dbReference>
<dbReference type="InterPro" id="IPR009003">
    <property type="entry name" value="Peptidase_S1_PA"/>
</dbReference>
<protein>
    <submittedName>
        <fullName evidence="4">V8-like Glu-specific endopeptidase</fullName>
    </submittedName>
</protein>
<dbReference type="InterPro" id="IPR018114">
    <property type="entry name" value="TRYPSIN_HIS"/>
</dbReference>
<dbReference type="GO" id="GO:0006508">
    <property type="term" value="P:proteolysis"/>
    <property type="evidence" value="ECO:0007669"/>
    <property type="project" value="InterPro"/>
</dbReference>
<evidence type="ECO:0000256" key="2">
    <source>
        <dbReference type="SAM" id="SignalP"/>
    </source>
</evidence>
<keyword evidence="5" id="KW-1185">Reference proteome</keyword>
<sequence length="270" mass="28781">MSLVRNSLSLLLCLVSLSAPLAAGDGLRSLADAERRIFSAVGRLQIEGDRMCTGTLIAPELVLTAAHCVVDRANRPIAADDILFLAGWRNGGAEALRYGRRIAIPPDYDIGQAGAAGQRNDIALVQLSDPIERHRIVGLRIGADPEKRETVGVVSYAEGRSEYASIEENCPVIDRREARIVLVCDVDRGASGAPVLRFGPDGPEVVSVISAMTWMGDRKLAVAIGLDDQLPALKAQLSGSKRVRPAEAGGIRQLSRDEAVSLGGAKFLRP</sequence>
<feature type="chain" id="PRO_5016022968" evidence="2">
    <location>
        <begin position="24"/>
        <end position="270"/>
    </location>
</feature>
<evidence type="ECO:0000256" key="1">
    <source>
        <dbReference type="ARBA" id="ARBA00022729"/>
    </source>
</evidence>